<protein>
    <submittedName>
        <fullName evidence="2">Uncharacterized protein</fullName>
    </submittedName>
</protein>
<evidence type="ECO:0000313" key="2">
    <source>
        <dbReference type="EMBL" id="GAA3587122.1"/>
    </source>
</evidence>
<evidence type="ECO:0000313" key="3">
    <source>
        <dbReference type="Proteomes" id="UP001500689"/>
    </source>
</evidence>
<name>A0ABP6YPV7_9PSEU</name>
<sequence length="74" mass="7801">MAQTTSAARSKPDEQWLRAPNPKPGEGACPCRAQARAGAAVILDAAWTTPAFIDGTYFHRADAYKVAGELAPVS</sequence>
<organism evidence="2 3">
    <name type="scientific">Amycolatopsis ultiminotia</name>
    <dbReference type="NCBI Taxonomy" id="543629"/>
    <lineage>
        <taxon>Bacteria</taxon>
        <taxon>Bacillati</taxon>
        <taxon>Actinomycetota</taxon>
        <taxon>Actinomycetes</taxon>
        <taxon>Pseudonocardiales</taxon>
        <taxon>Pseudonocardiaceae</taxon>
        <taxon>Amycolatopsis</taxon>
    </lineage>
</organism>
<feature type="region of interest" description="Disordered" evidence="1">
    <location>
        <begin position="1"/>
        <end position="27"/>
    </location>
</feature>
<evidence type="ECO:0000256" key="1">
    <source>
        <dbReference type="SAM" id="MobiDB-lite"/>
    </source>
</evidence>
<accession>A0ABP6YPV7</accession>
<dbReference type="EMBL" id="BAAAZN010000034">
    <property type="protein sequence ID" value="GAA3587122.1"/>
    <property type="molecule type" value="Genomic_DNA"/>
</dbReference>
<gene>
    <name evidence="2" type="ORF">GCM10022222_84770</name>
</gene>
<proteinExistence type="predicted"/>
<comment type="caution">
    <text evidence="2">The sequence shown here is derived from an EMBL/GenBank/DDBJ whole genome shotgun (WGS) entry which is preliminary data.</text>
</comment>
<keyword evidence="3" id="KW-1185">Reference proteome</keyword>
<reference evidence="3" key="1">
    <citation type="journal article" date="2019" name="Int. J. Syst. Evol. Microbiol.">
        <title>The Global Catalogue of Microorganisms (GCM) 10K type strain sequencing project: providing services to taxonomists for standard genome sequencing and annotation.</title>
        <authorList>
            <consortium name="The Broad Institute Genomics Platform"/>
            <consortium name="The Broad Institute Genome Sequencing Center for Infectious Disease"/>
            <person name="Wu L."/>
            <person name="Ma J."/>
        </authorList>
    </citation>
    <scope>NUCLEOTIDE SEQUENCE [LARGE SCALE GENOMIC DNA]</scope>
    <source>
        <strain evidence="3">JCM 16898</strain>
    </source>
</reference>
<dbReference type="Proteomes" id="UP001500689">
    <property type="component" value="Unassembled WGS sequence"/>
</dbReference>